<dbReference type="EMBL" id="LVWI01000001">
    <property type="protein sequence ID" value="OKP91866.1"/>
    <property type="molecule type" value="Genomic_DNA"/>
</dbReference>
<evidence type="ECO:0000313" key="1">
    <source>
        <dbReference type="EMBL" id="OKP91866.1"/>
    </source>
</evidence>
<dbReference type="Proteomes" id="UP000186058">
    <property type="component" value="Unassembled WGS sequence"/>
</dbReference>
<accession>A0ABX3EWX7</accession>
<evidence type="ECO:0008006" key="3">
    <source>
        <dbReference type="Google" id="ProtNLM"/>
    </source>
</evidence>
<proteinExistence type="predicted"/>
<dbReference type="RefSeq" id="WP_074106414.1">
    <property type="nucleotide sequence ID" value="NZ_LVWI01000001.1"/>
</dbReference>
<dbReference type="SUPFAM" id="SSF88697">
    <property type="entry name" value="PUA domain-like"/>
    <property type="match status" value="1"/>
</dbReference>
<comment type="caution">
    <text evidence="1">The sequence shown here is derived from an EMBL/GenBank/DDBJ whole genome shotgun (WGS) entry which is preliminary data.</text>
</comment>
<protein>
    <recommendedName>
        <fullName evidence="3">ASCH domain-containing protein</fullName>
    </recommendedName>
</protein>
<organism evidence="1 2">
    <name type="scientific">Paenibacillus helianthi</name>
    <dbReference type="NCBI Taxonomy" id="1349432"/>
    <lineage>
        <taxon>Bacteria</taxon>
        <taxon>Bacillati</taxon>
        <taxon>Bacillota</taxon>
        <taxon>Bacilli</taxon>
        <taxon>Bacillales</taxon>
        <taxon>Paenibacillaceae</taxon>
        <taxon>Paenibacillus</taxon>
    </lineage>
</organism>
<keyword evidence="2" id="KW-1185">Reference proteome</keyword>
<sequence length="136" mass="15089">MKAITIIQPWPTKHRGELAIHAGMKIDKAACEESEIKAALARYDHTADTLPTGAVVAISRLVDCQEIHIAHTGDATLLTGFVPTFLIDQASKEFTFGWYGNGRYAWELADVKQLPELILAKGQQGLWNWTKISNSR</sequence>
<gene>
    <name evidence="1" type="ORF">A3844_01765</name>
</gene>
<evidence type="ECO:0000313" key="2">
    <source>
        <dbReference type="Proteomes" id="UP000186058"/>
    </source>
</evidence>
<reference evidence="1 2" key="1">
    <citation type="submission" date="2016-03" db="EMBL/GenBank/DDBJ databases">
        <authorList>
            <person name="Sant'Anna F.H."/>
            <person name="Ambrosini A."/>
            <person name="Souza R."/>
            <person name="Bach E."/>
            <person name="Fernandes G."/>
            <person name="Balsanelli E."/>
            <person name="Baura V.A."/>
            <person name="Souza E.M."/>
            <person name="Passaglia L."/>
        </authorList>
    </citation>
    <scope>NUCLEOTIDE SEQUENCE [LARGE SCALE GENOMIC DNA]</scope>
    <source>
        <strain evidence="1 2">P26E</strain>
    </source>
</reference>
<name>A0ABX3EWX7_9BACL</name>
<dbReference type="Gene3D" id="2.30.130.30">
    <property type="entry name" value="Hypothetical protein"/>
    <property type="match status" value="1"/>
</dbReference>
<dbReference type="InterPro" id="IPR015947">
    <property type="entry name" value="PUA-like_sf"/>
</dbReference>